<keyword evidence="3" id="KW-1185">Reference proteome</keyword>
<feature type="region of interest" description="Disordered" evidence="1">
    <location>
        <begin position="64"/>
        <end position="109"/>
    </location>
</feature>
<feature type="compositionally biased region" description="Basic and acidic residues" evidence="1">
    <location>
        <begin position="186"/>
        <end position="201"/>
    </location>
</feature>
<sequence length="201" mass="22185">MSSAMVETPSANAAAAAPLPEDDLTKEEEAVVQPILQAQPQAPGFFQRIEEEATAMGLKIQETWQKGVVEKLKKPKKPQKDEGEEKDKDKEKEENSETQEVKAPGFFQRMEEEVLAVRQKVQEKIAELRNRRNSDEKAKAVQVEAADDQAEAAEAKTKDAAKATSESVDSVSAEGERPTQAVSESPKAEEAKGEEQQQHKE</sequence>
<gene>
    <name evidence="2" type="ORF">CBR_g30302</name>
</gene>
<evidence type="ECO:0000313" key="2">
    <source>
        <dbReference type="EMBL" id="GBG62348.1"/>
    </source>
</evidence>
<dbReference type="Gramene" id="GBG62348">
    <property type="protein sequence ID" value="GBG62348"/>
    <property type="gene ID" value="CBR_g30302"/>
</dbReference>
<comment type="caution">
    <text evidence="2">The sequence shown here is derived from an EMBL/GenBank/DDBJ whole genome shotgun (WGS) entry which is preliminary data.</text>
</comment>
<name>A0A388JX47_CHABU</name>
<feature type="compositionally biased region" description="Basic and acidic residues" evidence="1">
    <location>
        <begin position="128"/>
        <end position="139"/>
    </location>
</feature>
<evidence type="ECO:0000313" key="3">
    <source>
        <dbReference type="Proteomes" id="UP000265515"/>
    </source>
</evidence>
<feature type="region of interest" description="Disordered" evidence="1">
    <location>
        <begin position="128"/>
        <end position="201"/>
    </location>
</feature>
<dbReference type="AlphaFoldDB" id="A0A388JX47"/>
<dbReference type="EMBL" id="BFEA01000028">
    <property type="protein sequence ID" value="GBG62348.1"/>
    <property type="molecule type" value="Genomic_DNA"/>
</dbReference>
<feature type="region of interest" description="Disordered" evidence="1">
    <location>
        <begin position="1"/>
        <end position="33"/>
    </location>
</feature>
<organism evidence="2 3">
    <name type="scientific">Chara braunii</name>
    <name type="common">Braun's stonewort</name>
    <dbReference type="NCBI Taxonomy" id="69332"/>
    <lineage>
        <taxon>Eukaryota</taxon>
        <taxon>Viridiplantae</taxon>
        <taxon>Streptophyta</taxon>
        <taxon>Charophyceae</taxon>
        <taxon>Charales</taxon>
        <taxon>Characeae</taxon>
        <taxon>Chara</taxon>
    </lineage>
</organism>
<accession>A0A388JX47</accession>
<protein>
    <submittedName>
        <fullName evidence="2">Uncharacterized protein</fullName>
    </submittedName>
</protein>
<feature type="compositionally biased region" description="Basic and acidic residues" evidence="1">
    <location>
        <begin position="68"/>
        <end position="95"/>
    </location>
</feature>
<reference evidence="2 3" key="1">
    <citation type="journal article" date="2018" name="Cell">
        <title>The Chara Genome: Secondary Complexity and Implications for Plant Terrestrialization.</title>
        <authorList>
            <person name="Nishiyama T."/>
            <person name="Sakayama H."/>
            <person name="Vries J.D."/>
            <person name="Buschmann H."/>
            <person name="Saint-Marcoux D."/>
            <person name="Ullrich K.K."/>
            <person name="Haas F.B."/>
            <person name="Vanderstraeten L."/>
            <person name="Becker D."/>
            <person name="Lang D."/>
            <person name="Vosolsobe S."/>
            <person name="Rombauts S."/>
            <person name="Wilhelmsson P.K.I."/>
            <person name="Janitza P."/>
            <person name="Kern R."/>
            <person name="Heyl A."/>
            <person name="Rumpler F."/>
            <person name="Villalobos L.I.A.C."/>
            <person name="Clay J.M."/>
            <person name="Skokan R."/>
            <person name="Toyoda A."/>
            <person name="Suzuki Y."/>
            <person name="Kagoshima H."/>
            <person name="Schijlen E."/>
            <person name="Tajeshwar N."/>
            <person name="Catarino B."/>
            <person name="Hetherington A.J."/>
            <person name="Saltykova A."/>
            <person name="Bonnot C."/>
            <person name="Breuninger H."/>
            <person name="Symeonidi A."/>
            <person name="Radhakrishnan G.V."/>
            <person name="Van Nieuwerburgh F."/>
            <person name="Deforce D."/>
            <person name="Chang C."/>
            <person name="Karol K.G."/>
            <person name="Hedrich R."/>
            <person name="Ulvskov P."/>
            <person name="Glockner G."/>
            <person name="Delwiche C.F."/>
            <person name="Petrasek J."/>
            <person name="Van de Peer Y."/>
            <person name="Friml J."/>
            <person name="Beilby M."/>
            <person name="Dolan L."/>
            <person name="Kohara Y."/>
            <person name="Sugano S."/>
            <person name="Fujiyama A."/>
            <person name="Delaux P.-M."/>
            <person name="Quint M."/>
            <person name="TheiBen G."/>
            <person name="Hagemann M."/>
            <person name="Harholt J."/>
            <person name="Dunand C."/>
            <person name="Zachgo S."/>
            <person name="Langdale J."/>
            <person name="Maumus F."/>
            <person name="Straeten D.V.D."/>
            <person name="Gould S.B."/>
            <person name="Rensing S.A."/>
        </authorList>
    </citation>
    <scope>NUCLEOTIDE SEQUENCE [LARGE SCALE GENOMIC DNA]</scope>
    <source>
        <strain evidence="2 3">S276</strain>
    </source>
</reference>
<dbReference type="Proteomes" id="UP000265515">
    <property type="component" value="Unassembled WGS sequence"/>
</dbReference>
<evidence type="ECO:0000256" key="1">
    <source>
        <dbReference type="SAM" id="MobiDB-lite"/>
    </source>
</evidence>
<proteinExistence type="predicted"/>